<accession>A0AAE1AMZ4</accession>
<keyword evidence="2" id="KW-1185">Reference proteome</keyword>
<reference evidence="1" key="1">
    <citation type="journal article" date="2023" name="G3 (Bethesda)">
        <title>A reference genome for the long-term kleptoplast-retaining sea slug Elysia crispata morphotype clarki.</title>
        <authorList>
            <person name="Eastman K.E."/>
            <person name="Pendleton A.L."/>
            <person name="Shaikh M.A."/>
            <person name="Suttiyut T."/>
            <person name="Ogas R."/>
            <person name="Tomko P."/>
            <person name="Gavelis G."/>
            <person name="Widhalm J.R."/>
            <person name="Wisecaver J.H."/>
        </authorList>
    </citation>
    <scope>NUCLEOTIDE SEQUENCE</scope>
    <source>
        <strain evidence="1">ECLA1</strain>
    </source>
</reference>
<proteinExistence type="predicted"/>
<evidence type="ECO:0000313" key="1">
    <source>
        <dbReference type="EMBL" id="KAK3790714.1"/>
    </source>
</evidence>
<gene>
    <name evidence="1" type="ORF">RRG08_038205</name>
</gene>
<dbReference type="Proteomes" id="UP001283361">
    <property type="component" value="Unassembled WGS sequence"/>
</dbReference>
<organism evidence="1 2">
    <name type="scientific">Elysia crispata</name>
    <name type="common">lettuce slug</name>
    <dbReference type="NCBI Taxonomy" id="231223"/>
    <lineage>
        <taxon>Eukaryota</taxon>
        <taxon>Metazoa</taxon>
        <taxon>Spiralia</taxon>
        <taxon>Lophotrochozoa</taxon>
        <taxon>Mollusca</taxon>
        <taxon>Gastropoda</taxon>
        <taxon>Heterobranchia</taxon>
        <taxon>Euthyneura</taxon>
        <taxon>Panpulmonata</taxon>
        <taxon>Sacoglossa</taxon>
        <taxon>Placobranchoidea</taxon>
        <taxon>Plakobranchidae</taxon>
        <taxon>Elysia</taxon>
    </lineage>
</organism>
<sequence>MISLSVASDFTNKVLCGCAAVCACLRCYIRIISAQWATRRGSADAGDSVATRYRSGGFLALDSEILSVAEGRMRH</sequence>
<comment type="caution">
    <text evidence="1">The sequence shown here is derived from an EMBL/GenBank/DDBJ whole genome shotgun (WGS) entry which is preliminary data.</text>
</comment>
<dbReference type="AlphaFoldDB" id="A0AAE1AMZ4"/>
<dbReference type="EMBL" id="JAWDGP010001519">
    <property type="protein sequence ID" value="KAK3790714.1"/>
    <property type="molecule type" value="Genomic_DNA"/>
</dbReference>
<protein>
    <submittedName>
        <fullName evidence="1">Uncharacterized protein</fullName>
    </submittedName>
</protein>
<evidence type="ECO:0000313" key="2">
    <source>
        <dbReference type="Proteomes" id="UP001283361"/>
    </source>
</evidence>
<name>A0AAE1AMZ4_9GAST</name>